<dbReference type="CDD" id="cd00130">
    <property type="entry name" value="PAS"/>
    <property type="match status" value="2"/>
</dbReference>
<evidence type="ECO:0000256" key="9">
    <source>
        <dbReference type="ARBA" id="ARBA00022679"/>
    </source>
</evidence>
<feature type="domain" description="PAC" evidence="18">
    <location>
        <begin position="241"/>
        <end position="293"/>
    </location>
</feature>
<evidence type="ECO:0000256" key="6">
    <source>
        <dbReference type="ARBA" id="ARBA00022606"/>
    </source>
</evidence>
<evidence type="ECO:0000259" key="18">
    <source>
        <dbReference type="PROSITE" id="PS50113"/>
    </source>
</evidence>
<evidence type="ECO:0000256" key="7">
    <source>
        <dbReference type="ARBA" id="ARBA00022630"/>
    </source>
</evidence>
<dbReference type="Gene3D" id="3.30.565.10">
    <property type="entry name" value="Histidine kinase-like ATPase, C-terminal domain"/>
    <property type="match status" value="1"/>
</dbReference>
<evidence type="ECO:0000256" key="12">
    <source>
        <dbReference type="ARBA" id="ARBA00022777"/>
    </source>
</evidence>
<keyword evidence="5" id="KW-0597">Phosphoprotein</keyword>
<dbReference type="SMART" id="SM00091">
    <property type="entry name" value="PAS"/>
    <property type="match status" value="2"/>
</dbReference>
<evidence type="ECO:0000256" key="13">
    <source>
        <dbReference type="ARBA" id="ARBA00022840"/>
    </source>
</evidence>
<evidence type="ECO:0000256" key="3">
    <source>
        <dbReference type="ARBA" id="ARBA00021740"/>
    </source>
</evidence>
<dbReference type="AlphaFoldDB" id="A0A942I671"/>
<dbReference type="RefSeq" id="WP_212658523.1">
    <property type="nucleotide sequence ID" value="NZ_JAGXTP010000001.1"/>
</dbReference>
<comment type="caution">
    <text evidence="19">The sequence shown here is derived from an EMBL/GenBank/DDBJ whole genome shotgun (WGS) entry which is preliminary data.</text>
</comment>
<keyword evidence="20" id="KW-1185">Reference proteome</keyword>
<dbReference type="InterPro" id="IPR036890">
    <property type="entry name" value="HATPase_C_sf"/>
</dbReference>
<feature type="domain" description="PAC" evidence="18">
    <location>
        <begin position="95"/>
        <end position="148"/>
    </location>
</feature>
<dbReference type="GO" id="GO:0005524">
    <property type="term" value="F:ATP binding"/>
    <property type="evidence" value="ECO:0007669"/>
    <property type="project" value="UniProtKB-KW"/>
</dbReference>
<evidence type="ECO:0000256" key="16">
    <source>
        <dbReference type="ARBA" id="ARBA00023170"/>
    </source>
</evidence>
<dbReference type="Pfam" id="PF13426">
    <property type="entry name" value="PAS_9"/>
    <property type="match status" value="1"/>
</dbReference>
<proteinExistence type="predicted"/>
<dbReference type="EC" id="2.7.13.3" evidence="2"/>
<dbReference type="NCBIfam" id="TIGR00229">
    <property type="entry name" value="sensory_box"/>
    <property type="match status" value="2"/>
</dbReference>
<dbReference type="InterPro" id="IPR003594">
    <property type="entry name" value="HATPase_dom"/>
</dbReference>
<dbReference type="PANTHER" id="PTHR41523">
    <property type="entry name" value="TWO-COMPONENT SYSTEM SENSOR PROTEIN"/>
    <property type="match status" value="1"/>
</dbReference>
<dbReference type="PROSITE" id="PS50112">
    <property type="entry name" value="PAS"/>
    <property type="match status" value="1"/>
</dbReference>
<dbReference type="PANTHER" id="PTHR41523:SF7">
    <property type="entry name" value="HISTIDINE KINASE"/>
    <property type="match status" value="1"/>
</dbReference>
<keyword evidence="10" id="KW-0677">Repeat</keyword>
<evidence type="ECO:0000256" key="8">
    <source>
        <dbReference type="ARBA" id="ARBA00022643"/>
    </source>
</evidence>
<sequence length="494" mass="54467">MTNTNEERRIEFEIQREGRGGTDPFAAAVRATRMPMLITDPRQPDNPIVFVNDAFARLTGYSREETLGRNCRFLQGAGTNAQDVTRMREAIARRVPIELDLLNYRKDGTTFWNRLLVSPVFNEGELSFYFASQFDITPERERLVRVAQDRDALEGEVSRRVSDLTASEDRLRFTLAAGRLGAWTLDLSEQRLVASGPCKANFGREASDTFTYQDLLAAILLEDIEHWRHAFQQALAGSGDLEVDYRIRTPSGELRWIEVRAQTRFDADGKPISMAGVSQDITARKQAENHRDLLTKEMSHRVKNTLATVQSIVGQSLRSADVSPDVASTITQRLQALAGAHDVLTDRGWAQARLADIVASATAPFDSGGSTRIHAGGDEVEVSSRAATAIALAMHELATNAVKYGALSSDTGDVTINWTIDGGKFELVWTESGGPPVASPTRRGFGSRMIERVLSASIQGNAEIDYRAAGIVAVLRTDLEHLIEPTSAERGRDY</sequence>
<keyword evidence="14" id="KW-0157">Chromophore</keyword>
<evidence type="ECO:0000256" key="11">
    <source>
        <dbReference type="ARBA" id="ARBA00022741"/>
    </source>
</evidence>
<organism evidence="19 20">
    <name type="scientific">Devosia litorisediminis</name>
    <dbReference type="NCBI Taxonomy" id="2829817"/>
    <lineage>
        <taxon>Bacteria</taxon>
        <taxon>Pseudomonadati</taxon>
        <taxon>Pseudomonadota</taxon>
        <taxon>Alphaproteobacteria</taxon>
        <taxon>Hyphomicrobiales</taxon>
        <taxon>Devosiaceae</taxon>
        <taxon>Devosia</taxon>
    </lineage>
</organism>
<dbReference type="SMART" id="SM00911">
    <property type="entry name" value="HWE_HK"/>
    <property type="match status" value="1"/>
</dbReference>
<evidence type="ECO:0000256" key="1">
    <source>
        <dbReference type="ARBA" id="ARBA00000085"/>
    </source>
</evidence>
<keyword evidence="12" id="KW-0418">Kinase</keyword>
<dbReference type="InterPro" id="IPR001610">
    <property type="entry name" value="PAC"/>
</dbReference>
<dbReference type="GO" id="GO:0009881">
    <property type="term" value="F:photoreceptor activity"/>
    <property type="evidence" value="ECO:0007669"/>
    <property type="project" value="UniProtKB-KW"/>
</dbReference>
<keyword evidence="11" id="KW-0547">Nucleotide-binding</keyword>
<evidence type="ECO:0000313" key="20">
    <source>
        <dbReference type="Proteomes" id="UP000678281"/>
    </source>
</evidence>
<keyword evidence="9" id="KW-0808">Transferase</keyword>
<feature type="domain" description="PAS" evidence="17">
    <location>
        <begin position="21"/>
        <end position="70"/>
    </location>
</feature>
<evidence type="ECO:0000256" key="5">
    <source>
        <dbReference type="ARBA" id="ARBA00022553"/>
    </source>
</evidence>
<name>A0A942I671_9HYPH</name>
<dbReference type="Gene3D" id="2.10.70.100">
    <property type="match status" value="1"/>
</dbReference>
<gene>
    <name evidence="19" type="ORF">KD146_09990</name>
</gene>
<dbReference type="Pfam" id="PF13581">
    <property type="entry name" value="HATPase_c_2"/>
    <property type="match status" value="1"/>
</dbReference>
<keyword evidence="8" id="KW-0288">FMN</keyword>
<dbReference type="EMBL" id="JAGXTP010000001">
    <property type="protein sequence ID" value="MBS3849022.1"/>
    <property type="molecule type" value="Genomic_DNA"/>
</dbReference>
<dbReference type="PROSITE" id="PS50113">
    <property type="entry name" value="PAC"/>
    <property type="match status" value="2"/>
</dbReference>
<reference evidence="19" key="1">
    <citation type="submission" date="2021-04" db="EMBL/GenBank/DDBJ databases">
        <title>Devosia litorisediminis sp. nov., isolated from a sand dune.</title>
        <authorList>
            <person name="Park S."/>
            <person name="Yoon J.-H."/>
        </authorList>
    </citation>
    <scope>NUCLEOTIDE SEQUENCE</scope>
    <source>
        <strain evidence="19">BSSL-BM10</strain>
    </source>
</reference>
<dbReference type="InterPro" id="IPR000014">
    <property type="entry name" value="PAS"/>
</dbReference>
<dbReference type="GO" id="GO:0004673">
    <property type="term" value="F:protein histidine kinase activity"/>
    <property type="evidence" value="ECO:0007669"/>
    <property type="project" value="UniProtKB-EC"/>
</dbReference>
<evidence type="ECO:0000256" key="2">
    <source>
        <dbReference type="ARBA" id="ARBA00012438"/>
    </source>
</evidence>
<evidence type="ECO:0000256" key="4">
    <source>
        <dbReference type="ARBA" id="ARBA00022543"/>
    </source>
</evidence>
<comment type="catalytic activity">
    <reaction evidence="1">
        <text>ATP + protein L-histidine = ADP + protein N-phospho-L-histidine.</text>
        <dbReference type="EC" id="2.7.13.3"/>
    </reaction>
</comment>
<dbReference type="InterPro" id="IPR035965">
    <property type="entry name" value="PAS-like_dom_sf"/>
</dbReference>
<keyword evidence="13" id="KW-0067">ATP-binding</keyword>
<dbReference type="Pfam" id="PF08447">
    <property type="entry name" value="PAS_3"/>
    <property type="match status" value="1"/>
</dbReference>
<protein>
    <recommendedName>
        <fullName evidence="3">Blue-light-activated histidine kinase</fullName>
        <ecNumber evidence="2">2.7.13.3</ecNumber>
    </recommendedName>
</protein>
<evidence type="ECO:0000313" key="19">
    <source>
        <dbReference type="EMBL" id="MBS3849022.1"/>
    </source>
</evidence>
<dbReference type="Pfam" id="PF07536">
    <property type="entry name" value="HWE_HK"/>
    <property type="match status" value="1"/>
</dbReference>
<dbReference type="SUPFAM" id="SSF55785">
    <property type="entry name" value="PYP-like sensor domain (PAS domain)"/>
    <property type="match status" value="2"/>
</dbReference>
<keyword evidence="7" id="KW-0285">Flavoprotein</keyword>
<keyword evidence="16" id="KW-0675">Receptor</keyword>
<dbReference type="InterPro" id="IPR013655">
    <property type="entry name" value="PAS_fold_3"/>
</dbReference>
<evidence type="ECO:0000259" key="17">
    <source>
        <dbReference type="PROSITE" id="PS50112"/>
    </source>
</evidence>
<keyword evidence="4" id="KW-0600">Photoreceptor protein</keyword>
<evidence type="ECO:0000256" key="14">
    <source>
        <dbReference type="ARBA" id="ARBA00022991"/>
    </source>
</evidence>
<dbReference type="Proteomes" id="UP000678281">
    <property type="component" value="Unassembled WGS sequence"/>
</dbReference>
<dbReference type="InterPro" id="IPR000700">
    <property type="entry name" value="PAS-assoc_C"/>
</dbReference>
<dbReference type="InterPro" id="IPR011102">
    <property type="entry name" value="Sig_transdc_His_kinase_HWE"/>
</dbReference>
<dbReference type="SMART" id="SM00086">
    <property type="entry name" value="PAC"/>
    <property type="match status" value="2"/>
</dbReference>
<keyword evidence="6" id="KW-0716">Sensory transduction</keyword>
<dbReference type="Gene3D" id="3.30.450.20">
    <property type="entry name" value="PAS domain"/>
    <property type="match status" value="2"/>
</dbReference>
<keyword evidence="15" id="KW-0843">Virulence</keyword>
<evidence type="ECO:0000256" key="10">
    <source>
        <dbReference type="ARBA" id="ARBA00022737"/>
    </source>
</evidence>
<accession>A0A942I671</accession>
<evidence type="ECO:0000256" key="15">
    <source>
        <dbReference type="ARBA" id="ARBA00023026"/>
    </source>
</evidence>